<accession>A0A1L9SBG9</accession>
<reference evidence="3" key="1">
    <citation type="journal article" date="2017" name="Genome Biol.">
        <title>Comparative genomics reveals high biological diversity and specific adaptations in the industrially and medically important fungal genus Aspergillus.</title>
        <authorList>
            <person name="de Vries R.P."/>
            <person name="Riley R."/>
            <person name="Wiebenga A."/>
            <person name="Aguilar-Osorio G."/>
            <person name="Amillis S."/>
            <person name="Uchima C.A."/>
            <person name="Anderluh G."/>
            <person name="Asadollahi M."/>
            <person name="Askin M."/>
            <person name="Barry K."/>
            <person name="Battaglia E."/>
            <person name="Bayram O."/>
            <person name="Benocci T."/>
            <person name="Braus-Stromeyer S.A."/>
            <person name="Caldana C."/>
            <person name="Canovas D."/>
            <person name="Cerqueira G.C."/>
            <person name="Chen F."/>
            <person name="Chen W."/>
            <person name="Choi C."/>
            <person name="Clum A."/>
            <person name="Dos Santos R.A."/>
            <person name="Damasio A.R."/>
            <person name="Diallinas G."/>
            <person name="Emri T."/>
            <person name="Fekete E."/>
            <person name="Flipphi M."/>
            <person name="Freyberg S."/>
            <person name="Gallo A."/>
            <person name="Gournas C."/>
            <person name="Habgood R."/>
            <person name="Hainaut M."/>
            <person name="Harispe M.L."/>
            <person name="Henrissat B."/>
            <person name="Hilden K.S."/>
            <person name="Hope R."/>
            <person name="Hossain A."/>
            <person name="Karabika E."/>
            <person name="Karaffa L."/>
            <person name="Karanyi Z."/>
            <person name="Krasevec N."/>
            <person name="Kuo A."/>
            <person name="Kusch H."/>
            <person name="LaButti K."/>
            <person name="Lagendijk E.L."/>
            <person name="Lapidus A."/>
            <person name="Levasseur A."/>
            <person name="Lindquist E."/>
            <person name="Lipzen A."/>
            <person name="Logrieco A.F."/>
            <person name="MacCabe A."/>
            <person name="Maekelae M.R."/>
            <person name="Malavazi I."/>
            <person name="Melin P."/>
            <person name="Meyer V."/>
            <person name="Mielnichuk N."/>
            <person name="Miskei M."/>
            <person name="Molnar A.P."/>
            <person name="Mule G."/>
            <person name="Ngan C.Y."/>
            <person name="Orejas M."/>
            <person name="Orosz E."/>
            <person name="Ouedraogo J.P."/>
            <person name="Overkamp K.M."/>
            <person name="Park H.-S."/>
            <person name="Perrone G."/>
            <person name="Piumi F."/>
            <person name="Punt P.J."/>
            <person name="Ram A.F."/>
            <person name="Ramon A."/>
            <person name="Rauscher S."/>
            <person name="Record E."/>
            <person name="Riano-Pachon D.M."/>
            <person name="Robert V."/>
            <person name="Roehrig J."/>
            <person name="Ruller R."/>
            <person name="Salamov A."/>
            <person name="Salih N.S."/>
            <person name="Samson R.A."/>
            <person name="Sandor E."/>
            <person name="Sanguinetti M."/>
            <person name="Schuetze T."/>
            <person name="Sepcic K."/>
            <person name="Shelest E."/>
            <person name="Sherlock G."/>
            <person name="Sophianopoulou V."/>
            <person name="Squina F.M."/>
            <person name="Sun H."/>
            <person name="Susca A."/>
            <person name="Todd R.B."/>
            <person name="Tsang A."/>
            <person name="Unkles S.E."/>
            <person name="van de Wiele N."/>
            <person name="van Rossen-Uffink D."/>
            <person name="Oliveira J.V."/>
            <person name="Vesth T.C."/>
            <person name="Visser J."/>
            <person name="Yu J.-H."/>
            <person name="Zhou M."/>
            <person name="Andersen M.R."/>
            <person name="Archer D.B."/>
            <person name="Baker S.E."/>
            <person name="Benoit I."/>
            <person name="Brakhage A.A."/>
            <person name="Braus G.H."/>
            <person name="Fischer R."/>
            <person name="Frisvad J.C."/>
            <person name="Goldman G.H."/>
            <person name="Houbraken J."/>
            <person name="Oakley B."/>
            <person name="Pocsi I."/>
            <person name="Scazzocchio C."/>
            <person name="Seiboth B."/>
            <person name="vanKuyk P.A."/>
            <person name="Wortman J."/>
            <person name="Dyer P.S."/>
            <person name="Grigoriev I.V."/>
        </authorList>
    </citation>
    <scope>NUCLEOTIDE SEQUENCE [LARGE SCALE GENOMIC DNA]</scope>
    <source>
        <strain evidence="3">CBS 506.65</strain>
    </source>
</reference>
<dbReference type="Pfam" id="PF24476">
    <property type="entry name" value="DUF7580"/>
    <property type="match status" value="1"/>
</dbReference>
<sequence>MQTIIPCESVPSGTVPAYTETDSPPLQALSTVSSLMGTFIFFREIADCLTSHEQDQDLCATYRYLHVQLLLLTERVDVLQDSDRSATVATVAQLILKRFASLLRSSMRRGVAQSPSQPMQMLEGVQAGWGPLKSWPEKVEYLRSHLCWETKQRWEEVASFLEDCVDLLDAPSPDPVAASRRPIPTVNASAPISVYMEATLVFDALLASSQACQCMPGHEYTARLRLETYGNRRQREGKYAFNLMLGFDESYWQEILIHAALPEKKAKVRIVGESKARKRQGPVSMLVKKLCDHIRPQNFRRCLNMGVENGQLWKLQSLNSQMQLGSIPIRLERILEAHPKSLGDKIKRVLAVLLAHCIMHLYGTPWLQPGSFNSSNIIFLGTTASVPLQPFIHSRVCTQVPRDDEPEDEGNLDPDYVPLHPHPNLVMLAIMLIEIYMATPIRSFIRSNGTSWQSLELIDENSHLDLAQEAFQRCRSNLLDNYRIAVDRCLDV</sequence>
<dbReference type="Proteomes" id="UP000184188">
    <property type="component" value="Unassembled WGS sequence"/>
</dbReference>
<dbReference type="VEuPathDB" id="FungiDB:ASPZODRAFT_18688"/>
<evidence type="ECO:0000259" key="1">
    <source>
        <dbReference type="Pfam" id="PF24476"/>
    </source>
</evidence>
<dbReference type="GeneID" id="34613738"/>
<feature type="domain" description="DUF7580" evidence="1">
    <location>
        <begin position="195"/>
        <end position="492"/>
    </location>
</feature>
<name>A0A1L9SBG9_9EURO</name>
<protein>
    <recommendedName>
        <fullName evidence="1">DUF7580 domain-containing protein</fullName>
    </recommendedName>
</protein>
<dbReference type="PANTHER" id="PTHR35186:SF4">
    <property type="entry name" value="PRION-INHIBITION AND PROPAGATION HELO DOMAIN-CONTAINING PROTEIN"/>
    <property type="match status" value="1"/>
</dbReference>
<gene>
    <name evidence="2" type="ORF">ASPZODRAFT_18688</name>
</gene>
<organism evidence="2 3">
    <name type="scientific">Penicilliopsis zonata CBS 506.65</name>
    <dbReference type="NCBI Taxonomy" id="1073090"/>
    <lineage>
        <taxon>Eukaryota</taxon>
        <taxon>Fungi</taxon>
        <taxon>Dikarya</taxon>
        <taxon>Ascomycota</taxon>
        <taxon>Pezizomycotina</taxon>
        <taxon>Eurotiomycetes</taxon>
        <taxon>Eurotiomycetidae</taxon>
        <taxon>Eurotiales</taxon>
        <taxon>Aspergillaceae</taxon>
        <taxon>Penicilliopsis</taxon>
    </lineage>
</organism>
<dbReference type="RefSeq" id="XP_022579008.1">
    <property type="nucleotide sequence ID" value="XM_022727274.1"/>
</dbReference>
<dbReference type="InterPro" id="IPR056002">
    <property type="entry name" value="DUF7580"/>
</dbReference>
<dbReference type="AlphaFoldDB" id="A0A1L9SBG9"/>
<dbReference type="STRING" id="1073090.A0A1L9SBG9"/>
<dbReference type="OrthoDB" id="1577640at2759"/>
<proteinExistence type="predicted"/>
<evidence type="ECO:0000313" key="3">
    <source>
        <dbReference type="Proteomes" id="UP000184188"/>
    </source>
</evidence>
<dbReference type="EMBL" id="KV878348">
    <property type="protein sequence ID" value="OJJ44498.1"/>
    <property type="molecule type" value="Genomic_DNA"/>
</dbReference>
<dbReference type="PANTHER" id="PTHR35186">
    <property type="entry name" value="ANK_REP_REGION DOMAIN-CONTAINING PROTEIN"/>
    <property type="match status" value="1"/>
</dbReference>
<keyword evidence="3" id="KW-1185">Reference proteome</keyword>
<evidence type="ECO:0000313" key="2">
    <source>
        <dbReference type="EMBL" id="OJJ44498.1"/>
    </source>
</evidence>